<keyword evidence="8 12" id="KW-0067">ATP-binding</keyword>
<organism evidence="16 17">
    <name type="scientific">Vigna radiata var. radiata</name>
    <name type="common">Mung bean</name>
    <name type="synonym">Phaseolus aureus</name>
    <dbReference type="NCBI Taxonomy" id="3916"/>
    <lineage>
        <taxon>Eukaryota</taxon>
        <taxon>Viridiplantae</taxon>
        <taxon>Streptophyta</taxon>
        <taxon>Embryophyta</taxon>
        <taxon>Tracheophyta</taxon>
        <taxon>Spermatophyta</taxon>
        <taxon>Magnoliopsida</taxon>
        <taxon>eudicotyledons</taxon>
        <taxon>Gunneridae</taxon>
        <taxon>Pentapetalae</taxon>
        <taxon>rosids</taxon>
        <taxon>fabids</taxon>
        <taxon>Fabales</taxon>
        <taxon>Fabaceae</taxon>
        <taxon>Papilionoideae</taxon>
        <taxon>50 kb inversion clade</taxon>
        <taxon>NPAAA clade</taxon>
        <taxon>indigoferoid/millettioid clade</taxon>
        <taxon>Phaseoleae</taxon>
        <taxon>Vigna</taxon>
    </lineage>
</organism>
<evidence type="ECO:0000256" key="4">
    <source>
        <dbReference type="ARBA" id="ARBA00022692"/>
    </source>
</evidence>
<evidence type="ECO:0000256" key="2">
    <source>
        <dbReference type="ARBA" id="ARBA00022527"/>
    </source>
</evidence>
<dbReference type="FunFam" id="3.30.200.20:FF:000178">
    <property type="entry name" value="serine/threonine-protein kinase PBS1-like"/>
    <property type="match status" value="1"/>
</dbReference>
<evidence type="ECO:0000256" key="14">
    <source>
        <dbReference type="SAM" id="Phobius"/>
    </source>
</evidence>
<feature type="transmembrane region" description="Helical" evidence="14">
    <location>
        <begin position="291"/>
        <end position="313"/>
    </location>
</feature>
<dbReference type="Gene3D" id="3.30.200.20">
    <property type="entry name" value="Phosphorylase Kinase, domain 1"/>
    <property type="match status" value="1"/>
</dbReference>
<sequence length="660" mass="74261">MRERVVREVRRSVRMDDKHTHIHTSPLAFALTVSCFFCIALPHSHSQPSPPPSSPPPPCAEPSYMCRINVSGNLDPVWKQIPPSQCISSDSSPQLSCSASYESQNFTVKKFNNSIHTMTVVPAHTVNDVCSPDFFHIYDNLKNSLLKHYESTRNVIVFFDGCPLDIPNFPSERKFKCGDAVYYFRGRDETYVHTSLEYCKKSLLVPIAAPLGDYDNKDGGAEVLKEALRDGFQISYSPPQRCRRCTEINGNCWSGGYGYNGDVVSCNYYCPNQYCSPKSKSNGNWDQKRKFIILGVTGSAIAAVLILFSILCVRYTSPTWQANFGLASKSNQNIEAFLRIHGPLALKRYKLSDVKKMTNNFRVKLGQGGFGAVYKGKLSNGSVVAVKMLSTSKKNGEEFVNEVASISRTSHVNVVSLLGFCLKGHKRALIYEFMSNGSLDKFIYRTRDETLSALSWDIMYQIARDIARGLEYLHKGCNTRIFHFDIKPHNILLDDNFCAKISDFGLAKLCPRNESIVSLSDARGTMGYVAPEMWSRNLGRVSHKSDVYSYGMMLLEMVGGRKNINAEASHTSEIYFPHWAYNKLELENDLRPDMEMTAEENEIVKRLAMVGLWCTQTFPNDRPTMSEVIDMLEGNMDSIQIPPKPLLSSPTRSVPEYSIS</sequence>
<dbReference type="Pfam" id="PF07714">
    <property type="entry name" value="PK_Tyr_Ser-Thr"/>
    <property type="match status" value="1"/>
</dbReference>
<evidence type="ECO:0000256" key="9">
    <source>
        <dbReference type="ARBA" id="ARBA00022989"/>
    </source>
</evidence>
<evidence type="ECO:0000259" key="15">
    <source>
        <dbReference type="PROSITE" id="PS50011"/>
    </source>
</evidence>
<feature type="region of interest" description="Disordered" evidence="13">
    <location>
        <begin position="641"/>
        <end position="660"/>
    </location>
</feature>
<keyword evidence="10 14" id="KW-0472">Membrane</keyword>
<dbReference type="InterPro" id="IPR017441">
    <property type="entry name" value="Protein_kinase_ATP_BS"/>
</dbReference>
<name>A0A3Q0F9Q2_VIGRR</name>
<reference evidence="16" key="1">
    <citation type="journal article" date="2014" name="Nat. Commun.">
        <title>Genome sequence of mungbean and insights into evolution within Vigna species.</title>
        <authorList>
            <person name="Kang Y.J."/>
            <person name="Kim S.K."/>
            <person name="Kim M.Y."/>
            <person name="Lestari P."/>
            <person name="Kim K.H."/>
            <person name="Ha B.K."/>
            <person name="Jun T.H."/>
            <person name="Hwang W.J."/>
            <person name="Lee T."/>
            <person name="Lee J."/>
            <person name="Shim S."/>
            <person name="Yoon M.Y."/>
            <person name="Jang Y.E."/>
            <person name="Han K.S."/>
            <person name="Taeprayoon P."/>
            <person name="Yoon N."/>
            <person name="Somta P."/>
            <person name="Tanya P."/>
            <person name="Kim K.S."/>
            <person name="Gwag J.G."/>
            <person name="Moon J.K."/>
            <person name="Lee Y.H."/>
            <person name="Park B.S."/>
            <person name="Bombarely A."/>
            <person name="Doyle J.J."/>
            <person name="Jackson S.A."/>
            <person name="Schafleitner R."/>
            <person name="Srinives P."/>
            <person name="Varshney R.K."/>
            <person name="Lee S.H."/>
        </authorList>
    </citation>
    <scope>NUCLEOTIDE SEQUENCE [LARGE SCALE GENOMIC DNA]</scope>
    <source>
        <strain evidence="16">cv. VC1973A</strain>
    </source>
</reference>
<dbReference type="RefSeq" id="XP_022639102.1">
    <property type="nucleotide sequence ID" value="XM_022783381.1"/>
</dbReference>
<evidence type="ECO:0000256" key="7">
    <source>
        <dbReference type="ARBA" id="ARBA00022777"/>
    </source>
</evidence>
<dbReference type="SMART" id="SM00220">
    <property type="entry name" value="S_TKc"/>
    <property type="match status" value="1"/>
</dbReference>
<keyword evidence="9 14" id="KW-1133">Transmembrane helix</keyword>
<dbReference type="PROSITE" id="PS51257">
    <property type="entry name" value="PROKAR_LIPOPROTEIN"/>
    <property type="match status" value="1"/>
</dbReference>
<evidence type="ECO:0000256" key="1">
    <source>
        <dbReference type="ARBA" id="ARBA00004479"/>
    </source>
</evidence>
<dbReference type="FunFam" id="1.10.510.10:FF:000590">
    <property type="entry name" value="PR5-like receptor kinase"/>
    <property type="match status" value="1"/>
</dbReference>
<dbReference type="PANTHER" id="PTHR27009">
    <property type="entry name" value="RUST RESISTANCE KINASE LR10-RELATED"/>
    <property type="match status" value="1"/>
</dbReference>
<dbReference type="Pfam" id="PF14380">
    <property type="entry name" value="WAK_assoc"/>
    <property type="match status" value="1"/>
</dbReference>
<keyword evidence="4 14" id="KW-0812">Transmembrane</keyword>
<evidence type="ECO:0000256" key="3">
    <source>
        <dbReference type="ARBA" id="ARBA00022679"/>
    </source>
</evidence>
<feature type="domain" description="Protein kinase" evidence="15">
    <location>
        <begin position="359"/>
        <end position="647"/>
    </location>
</feature>
<dbReference type="SUPFAM" id="SSF56112">
    <property type="entry name" value="Protein kinase-like (PK-like)"/>
    <property type="match status" value="1"/>
</dbReference>
<dbReference type="GO" id="GO:0004674">
    <property type="term" value="F:protein serine/threonine kinase activity"/>
    <property type="evidence" value="ECO:0007669"/>
    <property type="project" value="UniProtKB-KW"/>
</dbReference>
<reference evidence="17" key="2">
    <citation type="submission" date="2025-08" db="UniProtKB">
        <authorList>
            <consortium name="RefSeq"/>
        </authorList>
    </citation>
    <scope>IDENTIFICATION</scope>
    <source>
        <tissue evidence="17">Leaf</tissue>
    </source>
</reference>
<comment type="subcellular location">
    <subcellularLocation>
        <location evidence="1">Membrane</location>
        <topology evidence="1">Single-pass type I membrane protein</topology>
    </subcellularLocation>
</comment>
<dbReference type="InterPro" id="IPR008271">
    <property type="entry name" value="Ser/Thr_kinase_AS"/>
</dbReference>
<keyword evidence="7" id="KW-0418">Kinase</keyword>
<evidence type="ECO:0000256" key="8">
    <source>
        <dbReference type="ARBA" id="ARBA00022840"/>
    </source>
</evidence>
<keyword evidence="6 12" id="KW-0547">Nucleotide-binding</keyword>
<evidence type="ECO:0000313" key="17">
    <source>
        <dbReference type="RefSeq" id="XP_022639102.1"/>
    </source>
</evidence>
<dbReference type="GO" id="GO:0016020">
    <property type="term" value="C:membrane"/>
    <property type="evidence" value="ECO:0007669"/>
    <property type="project" value="UniProtKB-SubCell"/>
</dbReference>
<evidence type="ECO:0000256" key="10">
    <source>
        <dbReference type="ARBA" id="ARBA00023136"/>
    </source>
</evidence>
<dbReference type="OrthoDB" id="1416789at2759"/>
<keyword evidence="5" id="KW-0732">Signal</keyword>
<evidence type="ECO:0000256" key="12">
    <source>
        <dbReference type="PROSITE-ProRule" id="PRU10141"/>
    </source>
</evidence>
<dbReference type="AlphaFoldDB" id="A0A3Q0F9Q2"/>
<dbReference type="InterPro" id="IPR001245">
    <property type="entry name" value="Ser-Thr/Tyr_kinase_cat_dom"/>
</dbReference>
<dbReference type="PROSITE" id="PS00107">
    <property type="entry name" value="PROTEIN_KINASE_ATP"/>
    <property type="match status" value="1"/>
</dbReference>
<dbReference type="KEGG" id="vra:106756549"/>
<dbReference type="InterPro" id="IPR045874">
    <property type="entry name" value="LRK10/LRL21-25-like"/>
</dbReference>
<keyword evidence="16" id="KW-1185">Reference proteome</keyword>
<dbReference type="PROSITE" id="PS50011">
    <property type="entry name" value="PROTEIN_KINASE_DOM"/>
    <property type="match status" value="1"/>
</dbReference>
<dbReference type="Gene3D" id="1.10.510.10">
    <property type="entry name" value="Transferase(Phosphotransferase) domain 1"/>
    <property type="match status" value="1"/>
</dbReference>
<feature type="binding site" evidence="12">
    <location>
        <position position="387"/>
    </location>
    <ligand>
        <name>ATP</name>
        <dbReference type="ChEBI" id="CHEBI:30616"/>
    </ligand>
</feature>
<dbReference type="Proteomes" id="UP000087766">
    <property type="component" value="Chromosome 1"/>
</dbReference>
<keyword evidence="2" id="KW-0723">Serine/threonine-protein kinase</keyword>
<dbReference type="InterPro" id="IPR011009">
    <property type="entry name" value="Kinase-like_dom_sf"/>
</dbReference>
<gene>
    <name evidence="17" type="primary">LOC106756549</name>
</gene>
<evidence type="ECO:0000256" key="5">
    <source>
        <dbReference type="ARBA" id="ARBA00022729"/>
    </source>
</evidence>
<evidence type="ECO:0000256" key="11">
    <source>
        <dbReference type="ARBA" id="ARBA00023180"/>
    </source>
</evidence>
<dbReference type="GO" id="GO:0005524">
    <property type="term" value="F:ATP binding"/>
    <property type="evidence" value="ECO:0007669"/>
    <property type="project" value="UniProtKB-UniRule"/>
</dbReference>
<proteinExistence type="predicted"/>
<dbReference type="CDD" id="cd14066">
    <property type="entry name" value="STKc_IRAK"/>
    <property type="match status" value="1"/>
</dbReference>
<dbReference type="InterPro" id="IPR000719">
    <property type="entry name" value="Prot_kinase_dom"/>
</dbReference>
<keyword evidence="3" id="KW-0808">Transferase</keyword>
<accession>A0A3Q0F9Q2</accession>
<evidence type="ECO:0000313" key="16">
    <source>
        <dbReference type="Proteomes" id="UP000087766"/>
    </source>
</evidence>
<keyword evidence="11" id="KW-0325">Glycoprotein</keyword>
<dbReference type="InterPro" id="IPR032872">
    <property type="entry name" value="WAK_assoc_C"/>
</dbReference>
<evidence type="ECO:0000256" key="13">
    <source>
        <dbReference type="SAM" id="MobiDB-lite"/>
    </source>
</evidence>
<evidence type="ECO:0000256" key="6">
    <source>
        <dbReference type="ARBA" id="ARBA00022741"/>
    </source>
</evidence>
<dbReference type="GeneID" id="106756549"/>
<dbReference type="STRING" id="3916.A0A3Q0F9Q2"/>
<dbReference type="PROSITE" id="PS00108">
    <property type="entry name" value="PROTEIN_KINASE_ST"/>
    <property type="match status" value="1"/>
</dbReference>
<protein>
    <submittedName>
        <fullName evidence="17">LEAF RUST 10 DISEASE-RESISTANCE LOCUS RECEPTOR-LIKE PROTEIN KINASE-like 2.5</fullName>
    </submittedName>
</protein>